<keyword evidence="2" id="KW-0762">Sugar transport</keyword>
<evidence type="ECO:0000313" key="3">
    <source>
        <dbReference type="Proteomes" id="UP000284403"/>
    </source>
</evidence>
<organism evidence="2 3">
    <name type="scientific">Trypanosoma conorhini</name>
    <dbReference type="NCBI Taxonomy" id="83891"/>
    <lineage>
        <taxon>Eukaryota</taxon>
        <taxon>Discoba</taxon>
        <taxon>Euglenozoa</taxon>
        <taxon>Kinetoplastea</taxon>
        <taxon>Metakinetoplastina</taxon>
        <taxon>Trypanosomatida</taxon>
        <taxon>Trypanosomatidae</taxon>
        <taxon>Trypanosoma</taxon>
    </lineage>
</organism>
<proteinExistence type="predicted"/>
<name>A0A3R7LY16_9TRYP</name>
<feature type="compositionally biased region" description="Low complexity" evidence="1">
    <location>
        <begin position="267"/>
        <end position="277"/>
    </location>
</feature>
<comment type="caution">
    <text evidence="2">The sequence shown here is derived from an EMBL/GenBank/DDBJ whole genome shotgun (WGS) entry which is preliminary data.</text>
</comment>
<accession>A0A3R7LY16</accession>
<gene>
    <name evidence="2" type="ORF">Tco025E_07755</name>
</gene>
<keyword evidence="2" id="KW-0813">Transport</keyword>
<dbReference type="EMBL" id="MKKU01000631">
    <property type="protein sequence ID" value="RNF05582.1"/>
    <property type="molecule type" value="Genomic_DNA"/>
</dbReference>
<evidence type="ECO:0000256" key="1">
    <source>
        <dbReference type="SAM" id="MobiDB-lite"/>
    </source>
</evidence>
<dbReference type="OrthoDB" id="241168at2759"/>
<dbReference type="Proteomes" id="UP000284403">
    <property type="component" value="Unassembled WGS sequence"/>
</dbReference>
<dbReference type="GeneID" id="40321366"/>
<dbReference type="RefSeq" id="XP_029225279.1">
    <property type="nucleotide sequence ID" value="XM_029374614.1"/>
</dbReference>
<sequence>MELRCFLVHCSNPSAGPPYVEIPPSPASHSGGRRGAVKCLGRHSPELYWRLGNNPRFSRRMMSFWVEEATTPEEVPPAARVHPHVAQRLTLKCTGKNTITVARRAASANSSSQPTGESRILLHCNESTTLRVGDSVGVAHQVWMQVVLVLVCVNDAVKVPVVVPQEERSHASCLPVCRTLYSPLRDPPPPPLVHVDRLWVKLPFAIRASLALAAWQHQSTADSGGVVTATATADLPSMASTSLAAPPEIGDGMEEAAALSNSSQVIREGGTTTSSGETRSKRRKRASSSGSRGIESGVLSLDMGPPQKKRLVSVEEGAVMEPTPPPPLPENSTYYYETFDEQLDDELRNLESRATVTNPLIAAGHPVPELLGESPPCEGRHDEAKQWRSRNKLFTVSRTQLRHGNNQREKNLQLSSGHGQVAGDSKTVADESQVVYYRR</sequence>
<evidence type="ECO:0000313" key="2">
    <source>
        <dbReference type="EMBL" id="RNF05582.1"/>
    </source>
</evidence>
<dbReference type="AlphaFoldDB" id="A0A3R7LY16"/>
<protein>
    <submittedName>
        <fullName evidence="2">Putative sugar transporter</fullName>
    </submittedName>
</protein>
<feature type="region of interest" description="Disordered" evidence="1">
    <location>
        <begin position="401"/>
        <end position="427"/>
    </location>
</feature>
<feature type="region of interest" description="Disordered" evidence="1">
    <location>
        <begin position="258"/>
        <end position="307"/>
    </location>
</feature>
<reference evidence="2 3" key="1">
    <citation type="journal article" date="2018" name="BMC Genomics">
        <title>Genomic comparison of Trypanosoma conorhini and Trypanosoma rangeli to Trypanosoma cruzi strains of high and low virulence.</title>
        <authorList>
            <person name="Bradwell K.R."/>
            <person name="Koparde V.N."/>
            <person name="Matveyev A.V."/>
            <person name="Serrano M.G."/>
            <person name="Alves J.M."/>
            <person name="Parikh H."/>
            <person name="Huang B."/>
            <person name="Lee V."/>
            <person name="Espinosa-Alvarez O."/>
            <person name="Ortiz P.A."/>
            <person name="Costa-Martins A.G."/>
            <person name="Teixeira M.M."/>
            <person name="Buck G.A."/>
        </authorList>
    </citation>
    <scope>NUCLEOTIDE SEQUENCE [LARGE SCALE GENOMIC DNA]</scope>
    <source>
        <strain evidence="2 3">025E</strain>
    </source>
</reference>
<keyword evidence="3" id="KW-1185">Reference proteome</keyword>